<proteinExistence type="predicted"/>
<feature type="transmembrane region" description="Helical" evidence="5">
    <location>
        <begin position="443"/>
        <end position="460"/>
    </location>
</feature>
<comment type="subcellular location">
    <subcellularLocation>
        <location evidence="1">Membrane</location>
        <topology evidence="1">Multi-pass membrane protein</topology>
    </subcellularLocation>
</comment>
<feature type="transmembrane region" description="Helical" evidence="5">
    <location>
        <begin position="200"/>
        <end position="225"/>
    </location>
</feature>
<dbReference type="EMBL" id="CP032152">
    <property type="protein sequence ID" value="AXY67968.1"/>
    <property type="molecule type" value="Genomic_DNA"/>
</dbReference>
<keyword evidence="3 5" id="KW-1133">Transmembrane helix</keyword>
<feature type="transmembrane region" description="Helical" evidence="5">
    <location>
        <begin position="94"/>
        <end position="114"/>
    </location>
</feature>
<feature type="transmembrane region" description="Helical" evidence="5">
    <location>
        <begin position="317"/>
        <end position="335"/>
    </location>
</feature>
<feature type="transmembrane region" description="Helical" evidence="5">
    <location>
        <begin position="245"/>
        <end position="267"/>
    </location>
</feature>
<dbReference type="GO" id="GO:0016020">
    <property type="term" value="C:membrane"/>
    <property type="evidence" value="ECO:0007669"/>
    <property type="project" value="UniProtKB-SubCell"/>
</dbReference>
<gene>
    <name evidence="7" type="ORF">D3A95_07100</name>
</gene>
<keyword evidence="2 5" id="KW-0812">Transmembrane</keyword>
<reference evidence="8" key="1">
    <citation type="submission" date="2018-09" db="EMBL/GenBank/DDBJ databases">
        <title>Complete genome sequence of thermophilic cyanobacteria strain Thermosynechococcus elongatus PKUAC-SCTE542.</title>
        <authorList>
            <person name="Liang Y."/>
            <person name="Tang J."/>
            <person name="Daroch M."/>
        </authorList>
    </citation>
    <scope>NUCLEOTIDE SEQUENCE [LARGE SCALE GENOMIC DNA]</scope>
    <source>
        <strain evidence="8">E542</strain>
    </source>
</reference>
<evidence type="ECO:0000313" key="8">
    <source>
        <dbReference type="Proteomes" id="UP000261812"/>
    </source>
</evidence>
<dbReference type="Gene3D" id="3.30.750.24">
    <property type="entry name" value="STAS domain"/>
    <property type="match status" value="1"/>
</dbReference>
<dbReference type="RefSeq" id="WP_181494370.1">
    <property type="nucleotide sequence ID" value="NZ_CP032152.1"/>
</dbReference>
<sequence>MLTNFVNRVHFKYWRGDLFGGLTAAIVALPMALAFGVTSGAGATAGLYCVVLLGFFAALFGGTPTLISNPTGPMTVVIAAVITRLTSEYPDQGLYMAFTVVMLAGCFQILFGLLRLGKYITLMPYTVISGFMSGIGLIMILLQIGPLLGHNSKGGVLGAVQNLPEWIQTLNPAALTLGLFTLGLIYFTPQKIRRIVPPQLLALVLGTILSMVFFADAGLTRIGTIPTGLPEFVPPTFTLPALKTMIVDGAMLGMLGCIDSLLTSVIADSITRTQHDSDKELIGQGIGNLLSGLFGGLPGAGATMGTVVNIQAGGRTCLSGMIHAVILLMVVLWAAPLTEPIPAAVLAGILIKVGIDIIDWNFLKRAHVLSLRAAFIMYGVMLLTVFVDLIVAVGVGVFIANMLTIKRLADLQSEDVKAITHADDQTPLTPEEKELFRQAKGQLLLLHLGGPMSFGSAWAISQRQAIMSDYKVLILDVSSVPLLGVTATLAIESLIQEAQKHRLAIFLVNGSADKVQQRLQRFRILDRLPADHVVSDRRQALEKAIQFLHQPQEVLEVTTGSYE</sequence>
<evidence type="ECO:0000256" key="2">
    <source>
        <dbReference type="ARBA" id="ARBA00022692"/>
    </source>
</evidence>
<feature type="transmembrane region" description="Helical" evidence="5">
    <location>
        <begin position="341"/>
        <end position="363"/>
    </location>
</feature>
<dbReference type="KEGG" id="tsq:D3A95_07100"/>
<dbReference type="InterPro" id="IPR036513">
    <property type="entry name" value="STAS_dom_sf"/>
</dbReference>
<dbReference type="Pfam" id="PF00916">
    <property type="entry name" value="Sulfate_transp"/>
    <property type="match status" value="1"/>
</dbReference>
<organism evidence="7 8">
    <name type="scientific">Thermosynechococcus sichuanensis E542</name>
    <dbReference type="NCBI Taxonomy" id="2016101"/>
    <lineage>
        <taxon>Bacteria</taxon>
        <taxon>Bacillati</taxon>
        <taxon>Cyanobacteriota</taxon>
        <taxon>Cyanophyceae</taxon>
        <taxon>Acaryochloridales</taxon>
        <taxon>Thermosynechococcaceae</taxon>
        <taxon>Thermosynechococcus</taxon>
        <taxon>Thermosynechococcus sichuanensis</taxon>
    </lineage>
</organism>
<dbReference type="CDD" id="cd07042">
    <property type="entry name" value="STAS_SulP_like_sulfate_transporter"/>
    <property type="match status" value="1"/>
</dbReference>
<name>A0A3B7MEA3_9CYAN</name>
<feature type="transmembrane region" description="Helical" evidence="5">
    <location>
        <begin position="169"/>
        <end position="188"/>
    </location>
</feature>
<dbReference type="Proteomes" id="UP000261812">
    <property type="component" value="Chromosome"/>
</dbReference>
<dbReference type="PANTHER" id="PTHR11814">
    <property type="entry name" value="SULFATE TRANSPORTER"/>
    <property type="match status" value="1"/>
</dbReference>
<evidence type="ECO:0000259" key="6">
    <source>
        <dbReference type="PROSITE" id="PS50801"/>
    </source>
</evidence>
<evidence type="ECO:0000256" key="3">
    <source>
        <dbReference type="ARBA" id="ARBA00022989"/>
    </source>
</evidence>
<feature type="domain" description="STAS" evidence="6">
    <location>
        <begin position="443"/>
        <end position="544"/>
    </location>
</feature>
<dbReference type="Pfam" id="PF01740">
    <property type="entry name" value="STAS"/>
    <property type="match status" value="1"/>
</dbReference>
<dbReference type="SUPFAM" id="SSF52091">
    <property type="entry name" value="SpoIIaa-like"/>
    <property type="match status" value="1"/>
</dbReference>
<keyword evidence="4 5" id="KW-0472">Membrane</keyword>
<evidence type="ECO:0000256" key="5">
    <source>
        <dbReference type="SAM" id="Phobius"/>
    </source>
</evidence>
<feature type="transmembrane region" description="Helical" evidence="5">
    <location>
        <begin position="126"/>
        <end position="149"/>
    </location>
</feature>
<dbReference type="GO" id="GO:0055085">
    <property type="term" value="P:transmembrane transport"/>
    <property type="evidence" value="ECO:0007669"/>
    <property type="project" value="InterPro"/>
</dbReference>
<dbReference type="PROSITE" id="PS50801">
    <property type="entry name" value="STAS"/>
    <property type="match status" value="1"/>
</dbReference>
<evidence type="ECO:0000256" key="4">
    <source>
        <dbReference type="ARBA" id="ARBA00023136"/>
    </source>
</evidence>
<evidence type="ECO:0000256" key="1">
    <source>
        <dbReference type="ARBA" id="ARBA00004141"/>
    </source>
</evidence>
<feature type="transmembrane region" description="Helical" evidence="5">
    <location>
        <begin position="45"/>
        <end position="67"/>
    </location>
</feature>
<evidence type="ECO:0000313" key="7">
    <source>
        <dbReference type="EMBL" id="AXY67968.1"/>
    </source>
</evidence>
<dbReference type="InterPro" id="IPR002645">
    <property type="entry name" value="STAS_dom"/>
</dbReference>
<feature type="transmembrane region" description="Helical" evidence="5">
    <location>
        <begin position="375"/>
        <end position="400"/>
    </location>
</feature>
<feature type="transmembrane region" description="Helical" evidence="5">
    <location>
        <begin position="18"/>
        <end position="38"/>
    </location>
</feature>
<protein>
    <submittedName>
        <fullName evidence="7">SulP family inorganic anion transporter</fullName>
    </submittedName>
</protein>
<dbReference type="InterPro" id="IPR011547">
    <property type="entry name" value="SLC26A/SulP_dom"/>
</dbReference>
<feature type="transmembrane region" description="Helical" evidence="5">
    <location>
        <begin position="472"/>
        <end position="491"/>
    </location>
</feature>
<dbReference type="AlphaFoldDB" id="A0A3B7MEA3"/>
<dbReference type="InterPro" id="IPR001902">
    <property type="entry name" value="SLC26A/SulP_fam"/>
</dbReference>
<accession>A0A3B7MEA3</accession>
<keyword evidence="8" id="KW-1185">Reference proteome</keyword>